<keyword evidence="2" id="KW-1185">Reference proteome</keyword>
<reference evidence="1 2" key="1">
    <citation type="submission" date="2018-01" db="EMBL/GenBank/DDBJ databases">
        <title>Genome sequence of Iodobacter sp. strain PCH194 isolated from Indian Trans-Himalaya.</title>
        <authorList>
            <person name="Kumar V."/>
            <person name="Thakur V."/>
            <person name="Kumar S."/>
            <person name="Singh D."/>
        </authorList>
    </citation>
    <scope>NUCLEOTIDE SEQUENCE [LARGE SCALE GENOMIC DNA]</scope>
    <source>
        <strain evidence="1 2">PCH194</strain>
    </source>
</reference>
<dbReference type="Proteomes" id="UP000515917">
    <property type="component" value="Chromosome"/>
</dbReference>
<dbReference type="PANTHER" id="PTHR43344">
    <property type="entry name" value="PHOSPHOSERINE PHOSPHATASE"/>
    <property type="match status" value="1"/>
</dbReference>
<dbReference type="NCBIfam" id="TIGR01488">
    <property type="entry name" value="HAD-SF-IB"/>
    <property type="match status" value="1"/>
</dbReference>
<dbReference type="AlphaFoldDB" id="A0A7G3G4R7"/>
<dbReference type="NCBIfam" id="TIGR01490">
    <property type="entry name" value="HAD-SF-IB-hyp1"/>
    <property type="match status" value="1"/>
</dbReference>
<organism evidence="1 2">
    <name type="scientific">Iodobacter fluviatilis</name>
    <dbReference type="NCBI Taxonomy" id="537"/>
    <lineage>
        <taxon>Bacteria</taxon>
        <taxon>Pseudomonadati</taxon>
        <taxon>Pseudomonadota</taxon>
        <taxon>Betaproteobacteria</taxon>
        <taxon>Neisseriales</taxon>
        <taxon>Chitinibacteraceae</taxon>
        <taxon>Iodobacter</taxon>
    </lineage>
</organism>
<sequence>MTQVYSVKPVVAAFDFDGTITTKDTFIPYLKKAFGKRAVYLALFSLVGEAIKVGVGISNRDSFKEKIVAKLFVGQSLDKLQAIGKEHAKEIERWFRPAAIEKIHWHKQQGHRLIMVSASLDLYLEPMAKRLGFDELLCTRLSAKNNVLSGRLLGANCRGIGKTVQLELLVGPLAGIELYAYGDSAGDKEMLEAAMHPFFKPFIAN</sequence>
<dbReference type="GO" id="GO:0005737">
    <property type="term" value="C:cytoplasm"/>
    <property type="evidence" value="ECO:0007669"/>
    <property type="project" value="TreeGrafter"/>
</dbReference>
<name>A0A7G3G4R7_9NEIS</name>
<dbReference type="SUPFAM" id="SSF56784">
    <property type="entry name" value="HAD-like"/>
    <property type="match status" value="1"/>
</dbReference>
<dbReference type="Gene3D" id="3.40.50.1000">
    <property type="entry name" value="HAD superfamily/HAD-like"/>
    <property type="match status" value="1"/>
</dbReference>
<dbReference type="KEGG" id="ifl:C1H71_00210"/>
<gene>
    <name evidence="1" type="ORF">C1H71_00210</name>
</gene>
<dbReference type="PANTHER" id="PTHR43344:SF14">
    <property type="entry name" value="HAD-IB FAMILY HYDROLASE"/>
    <property type="match status" value="1"/>
</dbReference>
<dbReference type="GO" id="GO:0000287">
    <property type="term" value="F:magnesium ion binding"/>
    <property type="evidence" value="ECO:0007669"/>
    <property type="project" value="TreeGrafter"/>
</dbReference>
<dbReference type="Pfam" id="PF12710">
    <property type="entry name" value="HAD"/>
    <property type="match status" value="1"/>
</dbReference>
<dbReference type="GO" id="GO:0006564">
    <property type="term" value="P:L-serine biosynthetic process"/>
    <property type="evidence" value="ECO:0007669"/>
    <property type="project" value="TreeGrafter"/>
</dbReference>
<dbReference type="InterPro" id="IPR036412">
    <property type="entry name" value="HAD-like_sf"/>
</dbReference>
<evidence type="ECO:0000313" key="2">
    <source>
        <dbReference type="Proteomes" id="UP000515917"/>
    </source>
</evidence>
<dbReference type="RefSeq" id="WP_130104762.1">
    <property type="nucleotide sequence ID" value="NZ_CP025781.1"/>
</dbReference>
<dbReference type="GO" id="GO:0036424">
    <property type="term" value="F:L-phosphoserine phosphatase activity"/>
    <property type="evidence" value="ECO:0007669"/>
    <property type="project" value="TreeGrafter"/>
</dbReference>
<proteinExistence type="predicted"/>
<dbReference type="Gene3D" id="1.20.1440.100">
    <property type="entry name" value="SG protein - dephosphorylation function"/>
    <property type="match status" value="1"/>
</dbReference>
<dbReference type="InterPro" id="IPR006385">
    <property type="entry name" value="HAD_hydro_SerB1"/>
</dbReference>
<keyword evidence="1" id="KW-0378">Hydrolase</keyword>
<protein>
    <submittedName>
        <fullName evidence="1">HAD-IB family hydrolase</fullName>
    </submittedName>
</protein>
<evidence type="ECO:0000313" key="1">
    <source>
        <dbReference type="EMBL" id="QBC42132.1"/>
    </source>
</evidence>
<accession>A0A7G3G4R7</accession>
<dbReference type="InterPro" id="IPR023214">
    <property type="entry name" value="HAD_sf"/>
</dbReference>
<dbReference type="EMBL" id="CP025781">
    <property type="protein sequence ID" value="QBC42132.1"/>
    <property type="molecule type" value="Genomic_DNA"/>
</dbReference>
<dbReference type="InterPro" id="IPR050582">
    <property type="entry name" value="HAD-like_SerB"/>
</dbReference>